<dbReference type="Proteomes" id="UP000007115">
    <property type="component" value="Unassembled WGS sequence"/>
</dbReference>
<dbReference type="HOGENOM" id="CLU_080513_1_0_1"/>
<dbReference type="AlphaFoldDB" id="G9N073"/>
<name>G9N073_HYPVG</name>
<organism evidence="3 4">
    <name type="scientific">Hypocrea virens (strain Gv29-8 / FGSC 10586)</name>
    <name type="common">Gliocladium virens</name>
    <name type="synonym">Trichoderma virens</name>
    <dbReference type="NCBI Taxonomy" id="413071"/>
    <lineage>
        <taxon>Eukaryota</taxon>
        <taxon>Fungi</taxon>
        <taxon>Dikarya</taxon>
        <taxon>Ascomycota</taxon>
        <taxon>Pezizomycotina</taxon>
        <taxon>Sordariomycetes</taxon>
        <taxon>Hypocreomycetidae</taxon>
        <taxon>Hypocreales</taxon>
        <taxon>Hypocreaceae</taxon>
        <taxon>Trichoderma</taxon>
    </lineage>
</organism>
<comment type="caution">
    <text evidence="3">The sequence shown here is derived from an EMBL/GenBank/DDBJ whole genome shotgun (WGS) entry which is preliminary data.</text>
</comment>
<dbReference type="RefSeq" id="XP_013953955.1">
    <property type="nucleotide sequence ID" value="XM_014098480.1"/>
</dbReference>
<keyword evidence="4" id="KW-1185">Reference proteome</keyword>
<dbReference type="eggNOG" id="ENOG502SR7W">
    <property type="taxonomic scope" value="Eukaryota"/>
</dbReference>
<sequence length="217" mass="23630">MSRVLVSKIITSIGEAISKFMSIGDVHGDINTVEGLPPAFKDVNKHIPTVCEALTAAQGHIRDRKEDRISTEMTSTVEECKIKATRLAALFLNVVPQETDDRVKFYHIAVRQLGERSRVETLMKDAMEAIKVLLTVDDEMKEATKSQLKKLVEALQEVSAIPQSLQDESSSQGSGINNYGSGPQNVNTGSAPQYNNNGNAPQINGGSFNGVNPFSQK</sequence>
<feature type="region of interest" description="Disordered" evidence="1">
    <location>
        <begin position="162"/>
        <end position="217"/>
    </location>
</feature>
<protein>
    <recommendedName>
        <fullName evidence="2">NACHT-NTPase and P-loop NTPases N-terminal domain-containing protein</fullName>
    </recommendedName>
</protein>
<dbReference type="OMA" id="KRCAMAM"/>
<dbReference type="Pfam" id="PF17107">
    <property type="entry name" value="SesA"/>
    <property type="match status" value="1"/>
</dbReference>
<dbReference type="EMBL" id="ABDF02000082">
    <property type="protein sequence ID" value="EHK19755.1"/>
    <property type="molecule type" value="Genomic_DNA"/>
</dbReference>
<accession>G9N073</accession>
<dbReference type="OrthoDB" id="674604at2759"/>
<reference evidence="3 4" key="1">
    <citation type="journal article" date="2011" name="Genome Biol.">
        <title>Comparative genome sequence analysis underscores mycoparasitism as the ancestral life style of Trichoderma.</title>
        <authorList>
            <person name="Kubicek C.P."/>
            <person name="Herrera-Estrella A."/>
            <person name="Seidl-Seiboth V."/>
            <person name="Martinez D.A."/>
            <person name="Druzhinina I.S."/>
            <person name="Thon M."/>
            <person name="Zeilinger S."/>
            <person name="Casas-Flores S."/>
            <person name="Horwitz B.A."/>
            <person name="Mukherjee P.K."/>
            <person name="Mukherjee M."/>
            <person name="Kredics L."/>
            <person name="Alcaraz L.D."/>
            <person name="Aerts A."/>
            <person name="Antal Z."/>
            <person name="Atanasova L."/>
            <person name="Cervantes-Badillo M.G."/>
            <person name="Challacombe J."/>
            <person name="Chertkov O."/>
            <person name="McCluskey K."/>
            <person name="Coulpier F."/>
            <person name="Deshpande N."/>
            <person name="von Doehren H."/>
            <person name="Ebbole D.J."/>
            <person name="Esquivel-Naranjo E.U."/>
            <person name="Fekete E."/>
            <person name="Flipphi M."/>
            <person name="Glaser F."/>
            <person name="Gomez-Rodriguez E.Y."/>
            <person name="Gruber S."/>
            <person name="Han C."/>
            <person name="Henrissat B."/>
            <person name="Hermosa R."/>
            <person name="Hernandez-Onate M."/>
            <person name="Karaffa L."/>
            <person name="Kosti I."/>
            <person name="Le Crom S."/>
            <person name="Lindquist E."/>
            <person name="Lucas S."/>
            <person name="Luebeck M."/>
            <person name="Luebeck P.S."/>
            <person name="Margeot A."/>
            <person name="Metz B."/>
            <person name="Misra M."/>
            <person name="Nevalainen H."/>
            <person name="Omann M."/>
            <person name="Packer N."/>
            <person name="Perrone G."/>
            <person name="Uresti-Rivera E.E."/>
            <person name="Salamov A."/>
            <person name="Schmoll M."/>
            <person name="Seiboth B."/>
            <person name="Shapiro H."/>
            <person name="Sukno S."/>
            <person name="Tamayo-Ramos J.A."/>
            <person name="Tisch D."/>
            <person name="Wiest A."/>
            <person name="Wilkinson H.H."/>
            <person name="Zhang M."/>
            <person name="Coutinho P.M."/>
            <person name="Kenerley C.M."/>
            <person name="Monte E."/>
            <person name="Baker S.E."/>
            <person name="Grigoriev I.V."/>
        </authorList>
    </citation>
    <scope>NUCLEOTIDE SEQUENCE [LARGE SCALE GENOMIC DNA]</scope>
    <source>
        <strain evidence="4">Gv29-8 / FGSC 10586</strain>
    </source>
</reference>
<proteinExistence type="predicted"/>
<feature type="domain" description="NACHT-NTPase and P-loop NTPases N-terminal" evidence="2">
    <location>
        <begin position="13"/>
        <end position="133"/>
    </location>
</feature>
<evidence type="ECO:0000313" key="4">
    <source>
        <dbReference type="Proteomes" id="UP000007115"/>
    </source>
</evidence>
<dbReference type="InParanoid" id="G9N073"/>
<dbReference type="GeneID" id="25797061"/>
<evidence type="ECO:0000313" key="3">
    <source>
        <dbReference type="EMBL" id="EHK19755.1"/>
    </source>
</evidence>
<evidence type="ECO:0000256" key="1">
    <source>
        <dbReference type="SAM" id="MobiDB-lite"/>
    </source>
</evidence>
<dbReference type="InterPro" id="IPR031352">
    <property type="entry name" value="SesA"/>
</dbReference>
<dbReference type="VEuPathDB" id="FungiDB:TRIVIDRAFT_68240"/>
<evidence type="ECO:0000259" key="2">
    <source>
        <dbReference type="Pfam" id="PF17107"/>
    </source>
</evidence>
<gene>
    <name evidence="3" type="ORF">TRIVIDRAFT_68240</name>
</gene>